<dbReference type="SUPFAM" id="SSF50978">
    <property type="entry name" value="WD40 repeat-like"/>
    <property type="match status" value="1"/>
</dbReference>
<protein>
    <recommendedName>
        <fullName evidence="5">SOCS box domain-containing protein</fullName>
    </recommendedName>
</protein>
<evidence type="ECO:0000259" key="5">
    <source>
        <dbReference type="PROSITE" id="PS50225"/>
    </source>
</evidence>
<dbReference type="EMBL" id="CAXITT010000154">
    <property type="protein sequence ID" value="CAL1533875.1"/>
    <property type="molecule type" value="Genomic_DNA"/>
</dbReference>
<reference evidence="6 7" key="1">
    <citation type="submission" date="2024-04" db="EMBL/GenBank/DDBJ databases">
        <authorList>
            <consortium name="Genoscope - CEA"/>
            <person name="William W."/>
        </authorList>
    </citation>
    <scope>NUCLEOTIDE SEQUENCE [LARGE SCALE GENOMIC DNA]</scope>
</reference>
<evidence type="ECO:0000256" key="3">
    <source>
        <dbReference type="ARBA" id="ARBA00022786"/>
    </source>
</evidence>
<dbReference type="CDD" id="cd03587">
    <property type="entry name" value="SOCS"/>
    <property type="match status" value="1"/>
</dbReference>
<dbReference type="Gene3D" id="1.10.750.20">
    <property type="entry name" value="SOCS box"/>
    <property type="match status" value="1"/>
</dbReference>
<dbReference type="InterPro" id="IPR036036">
    <property type="entry name" value="SOCS_box-like_dom_sf"/>
</dbReference>
<dbReference type="GO" id="GO:0000209">
    <property type="term" value="P:protein polyubiquitination"/>
    <property type="evidence" value="ECO:0007669"/>
    <property type="project" value="TreeGrafter"/>
</dbReference>
<dbReference type="Gene3D" id="2.130.10.10">
    <property type="entry name" value="YVTN repeat-like/Quinoprotein amine dehydrogenase"/>
    <property type="match status" value="2"/>
</dbReference>
<keyword evidence="1 4" id="KW-0853">WD repeat</keyword>
<name>A0AAV2HK88_LYMST</name>
<dbReference type="PANTHER" id="PTHR15622:SF2">
    <property type="entry name" value="U4_U6 SMALL NUCLEAR RIBONUCLEOPROTEIN PRP4"/>
    <property type="match status" value="1"/>
</dbReference>
<feature type="repeat" description="WD" evidence="4">
    <location>
        <begin position="237"/>
        <end position="278"/>
    </location>
</feature>
<dbReference type="AlphaFoldDB" id="A0AAV2HK88"/>
<keyword evidence="3" id="KW-0833">Ubl conjugation pathway</keyword>
<dbReference type="SMART" id="SM00969">
    <property type="entry name" value="SOCS_box"/>
    <property type="match status" value="1"/>
</dbReference>
<evidence type="ECO:0000313" key="6">
    <source>
        <dbReference type="EMBL" id="CAL1533875.1"/>
    </source>
</evidence>
<proteinExistence type="predicted"/>
<dbReference type="PANTHER" id="PTHR15622">
    <property type="entry name" value="WD40 REPEAT PROTEIN"/>
    <property type="match status" value="1"/>
</dbReference>
<sequence>MRQVKSQSFEFFEPDQIEQANVVEHLISITRDSYTKAGGETWVCAWAQDSSYFAWSSGHHMLHIIPWDNEKQRRHSPTDEERLNGRKYHLIDCAENIWALSFGSGFSQKGESSPYYRHCRFDQNFILATGLASGRIKLWNCQSGNLMIELLDHRDTVRCLDFTKDGSLQLISASRDGTIKLWDLHNEGNMYSTFKSPPTMFYGCRFSPNCQFIAAVGSCKLVYLWVNPKLKALPYRLEGHSNEVISCDFSPDSALLATASYDTKIIIWDAYRQLRLRTLGHLHPSPRLIFAGGANDHYVRSVTFNNDGLTLASVCDDGFVRFWNLGYMGDPLVISTVVDAISCRFSSYGQTLSVGCRSGDVIFLKASIRVPSLLQLSRQVIRKEMVTGQIDSLPLPKMLINYLYYQDMSETATK</sequence>
<dbReference type="SUPFAM" id="SSF158235">
    <property type="entry name" value="SOCS box-like"/>
    <property type="match status" value="1"/>
</dbReference>
<comment type="caution">
    <text evidence="6">The sequence shown here is derived from an EMBL/GenBank/DDBJ whole genome shotgun (WGS) entry which is preliminary data.</text>
</comment>
<dbReference type="PROSITE" id="PS50294">
    <property type="entry name" value="WD_REPEATS_REGION"/>
    <property type="match status" value="2"/>
</dbReference>
<dbReference type="SMART" id="SM00320">
    <property type="entry name" value="WD40"/>
    <property type="match status" value="6"/>
</dbReference>
<evidence type="ECO:0000256" key="4">
    <source>
        <dbReference type="PROSITE-ProRule" id="PRU00221"/>
    </source>
</evidence>
<dbReference type="InterPro" id="IPR001680">
    <property type="entry name" value="WD40_rpt"/>
</dbReference>
<accession>A0AAV2HK88</accession>
<keyword evidence="2" id="KW-0677">Repeat</keyword>
<dbReference type="InterPro" id="IPR015943">
    <property type="entry name" value="WD40/YVTN_repeat-like_dom_sf"/>
</dbReference>
<dbReference type="PROSITE" id="PS00678">
    <property type="entry name" value="WD_REPEATS_1"/>
    <property type="match status" value="2"/>
</dbReference>
<dbReference type="InterPro" id="IPR001496">
    <property type="entry name" value="SOCS_box"/>
</dbReference>
<dbReference type="GO" id="GO:0035556">
    <property type="term" value="P:intracellular signal transduction"/>
    <property type="evidence" value="ECO:0007669"/>
    <property type="project" value="InterPro"/>
</dbReference>
<gene>
    <name evidence="6" type="ORF">GSLYS_00007835001</name>
</gene>
<dbReference type="PROSITE" id="PS50082">
    <property type="entry name" value="WD_REPEATS_2"/>
    <property type="match status" value="3"/>
</dbReference>
<dbReference type="PRINTS" id="PR00320">
    <property type="entry name" value="GPROTEINBRPT"/>
</dbReference>
<dbReference type="InterPro" id="IPR051983">
    <property type="entry name" value="WSB_SOCS-box_domain"/>
</dbReference>
<feature type="repeat" description="WD" evidence="4">
    <location>
        <begin position="150"/>
        <end position="192"/>
    </location>
</feature>
<feature type="repeat" description="WD" evidence="4">
    <location>
        <begin position="292"/>
        <end position="325"/>
    </location>
</feature>
<dbReference type="Proteomes" id="UP001497497">
    <property type="component" value="Unassembled WGS sequence"/>
</dbReference>
<dbReference type="InterPro" id="IPR036322">
    <property type="entry name" value="WD40_repeat_dom_sf"/>
</dbReference>
<dbReference type="PROSITE" id="PS50225">
    <property type="entry name" value="SOCS"/>
    <property type="match status" value="1"/>
</dbReference>
<dbReference type="Pfam" id="PF07525">
    <property type="entry name" value="SOCS_box"/>
    <property type="match status" value="1"/>
</dbReference>
<dbReference type="InterPro" id="IPR020472">
    <property type="entry name" value="WD40_PAC1"/>
</dbReference>
<dbReference type="InterPro" id="IPR019775">
    <property type="entry name" value="WD40_repeat_CS"/>
</dbReference>
<organism evidence="6 7">
    <name type="scientific">Lymnaea stagnalis</name>
    <name type="common">Great pond snail</name>
    <name type="synonym">Helix stagnalis</name>
    <dbReference type="NCBI Taxonomy" id="6523"/>
    <lineage>
        <taxon>Eukaryota</taxon>
        <taxon>Metazoa</taxon>
        <taxon>Spiralia</taxon>
        <taxon>Lophotrochozoa</taxon>
        <taxon>Mollusca</taxon>
        <taxon>Gastropoda</taxon>
        <taxon>Heterobranchia</taxon>
        <taxon>Euthyneura</taxon>
        <taxon>Panpulmonata</taxon>
        <taxon>Hygrophila</taxon>
        <taxon>Lymnaeoidea</taxon>
        <taxon>Lymnaeidae</taxon>
        <taxon>Lymnaea</taxon>
    </lineage>
</organism>
<feature type="domain" description="SOCS box" evidence="5">
    <location>
        <begin position="369"/>
        <end position="409"/>
    </location>
</feature>
<keyword evidence="7" id="KW-1185">Reference proteome</keyword>
<evidence type="ECO:0000256" key="1">
    <source>
        <dbReference type="ARBA" id="ARBA00022574"/>
    </source>
</evidence>
<evidence type="ECO:0000313" key="7">
    <source>
        <dbReference type="Proteomes" id="UP001497497"/>
    </source>
</evidence>
<dbReference type="Pfam" id="PF00400">
    <property type="entry name" value="WD40"/>
    <property type="match status" value="3"/>
</dbReference>
<evidence type="ECO:0000256" key="2">
    <source>
        <dbReference type="ARBA" id="ARBA00022737"/>
    </source>
</evidence>
<dbReference type="SMART" id="SM00253">
    <property type="entry name" value="SOCS"/>
    <property type="match status" value="1"/>
</dbReference>